<dbReference type="GO" id="GO:0006260">
    <property type="term" value="P:DNA replication"/>
    <property type="evidence" value="ECO:0007669"/>
    <property type="project" value="UniProtKB-KW"/>
</dbReference>
<evidence type="ECO:0000256" key="16">
    <source>
        <dbReference type="ARBA" id="ARBA00023004"/>
    </source>
</evidence>
<feature type="region of interest" description="Disordered" evidence="23">
    <location>
        <begin position="22"/>
        <end position="64"/>
    </location>
</feature>
<dbReference type="Proteomes" id="UP000823399">
    <property type="component" value="Unassembled WGS sequence"/>
</dbReference>
<dbReference type="GO" id="GO:0006281">
    <property type="term" value="P:DNA repair"/>
    <property type="evidence" value="ECO:0007669"/>
    <property type="project" value="UniProtKB-KW"/>
</dbReference>
<feature type="domain" description="DNA replication factor Dna2 N-terminal" evidence="24">
    <location>
        <begin position="188"/>
        <end position="392"/>
    </location>
</feature>
<keyword evidence="6" id="KW-0004">4Fe-4S</keyword>
<keyword evidence="16" id="KW-0408">Iron</keyword>
<evidence type="ECO:0000256" key="13">
    <source>
        <dbReference type="ARBA" id="ARBA00022801"/>
    </source>
</evidence>
<dbReference type="CDD" id="cd18808">
    <property type="entry name" value="SF1_C_Upf1"/>
    <property type="match status" value="1"/>
</dbReference>
<evidence type="ECO:0000256" key="6">
    <source>
        <dbReference type="ARBA" id="ARBA00022485"/>
    </source>
</evidence>
<dbReference type="GO" id="GO:0043139">
    <property type="term" value="F:5'-3' DNA helicase activity"/>
    <property type="evidence" value="ECO:0007669"/>
    <property type="project" value="TreeGrafter"/>
</dbReference>
<dbReference type="GO" id="GO:0046872">
    <property type="term" value="F:metal ion binding"/>
    <property type="evidence" value="ECO:0007669"/>
    <property type="project" value="UniProtKB-KW"/>
</dbReference>
<evidence type="ECO:0000313" key="28">
    <source>
        <dbReference type="Proteomes" id="UP000823399"/>
    </source>
</evidence>
<dbReference type="Pfam" id="PF08696">
    <property type="entry name" value="Dna2"/>
    <property type="match status" value="1"/>
</dbReference>
<evidence type="ECO:0000256" key="5">
    <source>
        <dbReference type="ARBA" id="ARBA00021516"/>
    </source>
</evidence>
<evidence type="ECO:0000256" key="17">
    <source>
        <dbReference type="ARBA" id="ARBA00023014"/>
    </source>
</evidence>
<dbReference type="PANTHER" id="PTHR43788">
    <property type="entry name" value="DNA2/NAM7 HELICASE FAMILY MEMBER"/>
    <property type="match status" value="1"/>
</dbReference>
<evidence type="ECO:0000256" key="3">
    <source>
        <dbReference type="ARBA" id="ARBA00007913"/>
    </source>
</evidence>
<sequence length="1194" mass="133795">MPQAIPNIPDEDAFMKNLLSGLDSTCQPEHPPKLKRTASCSSIAPQTPSKHTGSRPGSHSNNLDISMLLDGAENWDWNDMEADFLTPKKSNSGKTPMKPPSVKRSSVARRSASLSATALDVNALLEGAENWDWADMEDDFITPKKPKAKSGTVAMPAKRHAKETCTRCVVDDVRVDRELQVLSVRVQSSRDSRTVILCDDWVDADIRKGNTINVLGDFDSFGIIKITSKINFLINHPDILITATALSNAPQCRRKPLLSALVRSSLDFTPALVWGNMVHEVMQICMAEQRWDDRFIEEHTKEIINKKLAELVKINVSVDDAKREVKARSRGLRMFSERYIAETPKADAVLTNTRAAANQSSLLAISQLHDVEEDIWSPTYGLKGKLDATVQAVIAESTIDKRVKSESLLSTHTMPFEIKTGKTVAGMEHRAQTMLYTLLIAERYGVDVPSGLLYYTQSEEVVRVPQSRNELRALIGARNEMASYMMRRNTHGKEKDLEEPFLPPTIDDERMCKKCYALDTCMLFRKAVENVVDTSSPIADVYDLKTSHLKPSHLTFFKQWEELISLEEQDATRFRKELWCMTAQEREDKGRCFNSMVIDASFQPGKVPNNGKIHQYTYCFVRASAVRGASFLNGHMSRGDAITISVEPDLLALARGFILELTPETVVVGVDHELSVDKIQTRLEMLRGARIAVLFRVDKDEMSGGMARIRDNLAQLFYVEGDVRRLELVVDLRRPLFDNEETIADDLQHIPEYVRTSSGMNPGQLAAMKRALSARDYALILGMPGTGKTTIITALIRTIVAMGKTVLLTSYTHSAVDTILLKLQDADFGILRIGNVDKVHPGARRFTLAERRLPTTVEELENQIIAPPVVATTCLTIDQYVRNPAARKGGLETSLFRRLSEAHPHAVIDLTYQYRMNEDIMELSNKLIYGDRLRCGSEEVAKSTLVLPKGCMTGTLDLGVCLCEDSCWLRHLLSESSKVVFVDTDRLPARDSRVGDLVQNDVEANLVYQITEAFLRSGVQEDQIGIMSLYRQQIKLLSHILQDRKDIEILTADRSQGRDKDCIIISMVRSNDQGQIGDLLKDWRRVNVSFTRARSKLIIIGSRKTLNSTELLSVFLRLMDERGWMLTLPPNADVKHPALQSERCGIRSPAKRSKENESVASVNEPLSKKLKTPKVEEGILKGRPILQDVVNGGR</sequence>
<dbReference type="Gene3D" id="3.90.320.10">
    <property type="match status" value="1"/>
</dbReference>
<dbReference type="AlphaFoldDB" id="A0A9P7EYQ8"/>
<evidence type="ECO:0000256" key="21">
    <source>
        <dbReference type="ARBA" id="ARBA00023268"/>
    </source>
</evidence>
<dbReference type="Pfam" id="PF13087">
    <property type="entry name" value="AAA_12"/>
    <property type="match status" value="1"/>
</dbReference>
<keyword evidence="15" id="KW-0067">ATP-binding</keyword>
<keyword evidence="12" id="KW-0227">DNA damage</keyword>
<evidence type="ECO:0000256" key="7">
    <source>
        <dbReference type="ARBA" id="ARBA00022705"/>
    </source>
</evidence>
<evidence type="ECO:0000256" key="1">
    <source>
        <dbReference type="ARBA" id="ARBA00001966"/>
    </source>
</evidence>
<evidence type="ECO:0000259" key="26">
    <source>
        <dbReference type="Pfam" id="PF13087"/>
    </source>
</evidence>
<evidence type="ECO:0000256" key="15">
    <source>
        <dbReference type="ARBA" id="ARBA00022840"/>
    </source>
</evidence>
<comment type="similarity">
    <text evidence="3">Belongs to the DNA2/NAM7 helicase family.</text>
</comment>
<dbReference type="CDD" id="cd22318">
    <property type="entry name" value="DNA2_N-like"/>
    <property type="match status" value="1"/>
</dbReference>
<keyword evidence="21" id="KW-0511">Multifunctional enzyme</keyword>
<comment type="cofactor">
    <cofactor evidence="1">
        <name>[4Fe-4S] cluster</name>
        <dbReference type="ChEBI" id="CHEBI:49883"/>
    </cofactor>
</comment>
<evidence type="ECO:0000256" key="10">
    <source>
        <dbReference type="ARBA" id="ARBA00022741"/>
    </source>
</evidence>
<comment type="subcellular location">
    <subcellularLocation>
        <location evidence="2">Nucleus</location>
    </subcellularLocation>
</comment>
<feature type="domain" description="DNA2/NAM7 helicase helicase" evidence="25">
    <location>
        <begin position="760"/>
        <end position="850"/>
    </location>
</feature>
<evidence type="ECO:0000256" key="23">
    <source>
        <dbReference type="SAM" id="MobiDB-lite"/>
    </source>
</evidence>
<dbReference type="GO" id="GO:0016787">
    <property type="term" value="F:hydrolase activity"/>
    <property type="evidence" value="ECO:0007669"/>
    <property type="project" value="UniProtKB-KW"/>
</dbReference>
<comment type="catalytic activity">
    <reaction evidence="22">
        <text>ATP + H2O = ADP + phosphate + H(+)</text>
        <dbReference type="Rhea" id="RHEA:13065"/>
        <dbReference type="ChEBI" id="CHEBI:15377"/>
        <dbReference type="ChEBI" id="CHEBI:15378"/>
        <dbReference type="ChEBI" id="CHEBI:30616"/>
        <dbReference type="ChEBI" id="CHEBI:43474"/>
        <dbReference type="ChEBI" id="CHEBI:456216"/>
        <dbReference type="EC" id="3.6.4.12"/>
    </reaction>
</comment>
<evidence type="ECO:0000256" key="2">
    <source>
        <dbReference type="ARBA" id="ARBA00004123"/>
    </source>
</evidence>
<evidence type="ECO:0000256" key="12">
    <source>
        <dbReference type="ARBA" id="ARBA00022763"/>
    </source>
</evidence>
<feature type="compositionally biased region" description="Polar residues" evidence="23">
    <location>
        <begin position="38"/>
        <end position="64"/>
    </location>
</feature>
<reference evidence="27" key="1">
    <citation type="journal article" date="2020" name="New Phytol.">
        <title>Comparative genomics reveals dynamic genome evolution in host specialist ectomycorrhizal fungi.</title>
        <authorList>
            <person name="Lofgren L.A."/>
            <person name="Nguyen N.H."/>
            <person name="Vilgalys R."/>
            <person name="Ruytinx J."/>
            <person name="Liao H.L."/>
            <person name="Branco S."/>
            <person name="Kuo A."/>
            <person name="LaButti K."/>
            <person name="Lipzen A."/>
            <person name="Andreopoulos W."/>
            <person name="Pangilinan J."/>
            <person name="Riley R."/>
            <person name="Hundley H."/>
            <person name="Na H."/>
            <person name="Barry K."/>
            <person name="Grigoriev I.V."/>
            <person name="Stajich J.E."/>
            <person name="Kennedy P.G."/>
        </authorList>
    </citation>
    <scope>NUCLEOTIDE SEQUENCE</scope>
    <source>
        <strain evidence="27">FC423</strain>
    </source>
</reference>
<protein>
    <recommendedName>
        <fullName evidence="5">DNA replication ATP-dependent helicase/nuclease DNA2</fullName>
        <ecNumber evidence="4">3.6.4.12</ecNumber>
    </recommendedName>
</protein>
<dbReference type="PANTHER" id="PTHR43788:SF8">
    <property type="entry name" value="DNA-BINDING PROTEIN SMUBP-2"/>
    <property type="match status" value="1"/>
</dbReference>
<name>A0A9P7EYQ8_9AGAM</name>
<dbReference type="EC" id="3.6.4.12" evidence="4"/>
<evidence type="ECO:0000256" key="8">
    <source>
        <dbReference type="ARBA" id="ARBA00022722"/>
    </source>
</evidence>
<organism evidence="27 28">
    <name type="scientific">Suillus discolor</name>
    <dbReference type="NCBI Taxonomy" id="1912936"/>
    <lineage>
        <taxon>Eukaryota</taxon>
        <taxon>Fungi</taxon>
        <taxon>Dikarya</taxon>
        <taxon>Basidiomycota</taxon>
        <taxon>Agaricomycotina</taxon>
        <taxon>Agaricomycetes</taxon>
        <taxon>Agaricomycetidae</taxon>
        <taxon>Boletales</taxon>
        <taxon>Suillineae</taxon>
        <taxon>Suillaceae</taxon>
        <taxon>Suillus</taxon>
    </lineage>
</organism>
<evidence type="ECO:0000256" key="19">
    <source>
        <dbReference type="ARBA" id="ARBA00023204"/>
    </source>
</evidence>
<keyword evidence="19" id="KW-0234">DNA repair</keyword>
<keyword evidence="20" id="KW-0539">Nucleus</keyword>
<dbReference type="Gene3D" id="3.40.50.300">
    <property type="entry name" value="P-loop containing nucleotide triphosphate hydrolases"/>
    <property type="match status" value="2"/>
</dbReference>
<dbReference type="GO" id="GO:0005524">
    <property type="term" value="F:ATP binding"/>
    <property type="evidence" value="ECO:0007669"/>
    <property type="project" value="UniProtKB-KW"/>
</dbReference>
<dbReference type="InterPro" id="IPR011604">
    <property type="entry name" value="PDDEXK-like_dom_sf"/>
</dbReference>
<evidence type="ECO:0000259" key="25">
    <source>
        <dbReference type="Pfam" id="PF13086"/>
    </source>
</evidence>
<dbReference type="OrthoDB" id="6513042at2759"/>
<evidence type="ECO:0000256" key="4">
    <source>
        <dbReference type="ARBA" id="ARBA00012551"/>
    </source>
</evidence>
<keyword evidence="8" id="KW-0540">Nuclease</keyword>
<dbReference type="RefSeq" id="XP_041288921.1">
    <property type="nucleotide sequence ID" value="XM_041439942.1"/>
</dbReference>
<keyword evidence="14" id="KW-0347">Helicase</keyword>
<keyword evidence="17" id="KW-0411">Iron-sulfur</keyword>
<dbReference type="FunFam" id="3.40.50.300:FF:000789">
    <property type="entry name" value="DNA replication ATP-dependent helicase/nuclease DNA2"/>
    <property type="match status" value="1"/>
</dbReference>
<dbReference type="GeneID" id="64702201"/>
<keyword evidence="18" id="KW-0238">DNA-binding</keyword>
<evidence type="ECO:0000256" key="14">
    <source>
        <dbReference type="ARBA" id="ARBA00022806"/>
    </source>
</evidence>
<dbReference type="EMBL" id="JABBWM010000061">
    <property type="protein sequence ID" value="KAG2098453.1"/>
    <property type="molecule type" value="Genomic_DNA"/>
</dbReference>
<keyword evidence="28" id="KW-1185">Reference proteome</keyword>
<dbReference type="GO" id="GO:0051539">
    <property type="term" value="F:4 iron, 4 sulfur cluster binding"/>
    <property type="evidence" value="ECO:0007669"/>
    <property type="project" value="UniProtKB-KW"/>
</dbReference>
<dbReference type="GO" id="GO:0005634">
    <property type="term" value="C:nucleus"/>
    <property type="evidence" value="ECO:0007669"/>
    <property type="project" value="UniProtKB-SubCell"/>
</dbReference>
<dbReference type="GO" id="GO:0004519">
    <property type="term" value="F:endonuclease activity"/>
    <property type="evidence" value="ECO:0007669"/>
    <property type="project" value="UniProtKB-KW"/>
</dbReference>
<dbReference type="SUPFAM" id="SSF52540">
    <property type="entry name" value="P-loop containing nucleoside triphosphate hydrolases"/>
    <property type="match status" value="1"/>
</dbReference>
<gene>
    <name evidence="27" type="ORF">F5147DRAFT_747377</name>
</gene>
<dbReference type="InterPro" id="IPR014808">
    <property type="entry name" value="DNA_replication_fac_Dna2_N"/>
</dbReference>
<dbReference type="InterPro" id="IPR027417">
    <property type="entry name" value="P-loop_NTPase"/>
</dbReference>
<accession>A0A9P7EYQ8</accession>
<dbReference type="InterPro" id="IPR050534">
    <property type="entry name" value="Coronavir_polyprotein_1ab"/>
</dbReference>
<evidence type="ECO:0000313" key="27">
    <source>
        <dbReference type="EMBL" id="KAG2098453.1"/>
    </source>
</evidence>
<evidence type="ECO:0000256" key="9">
    <source>
        <dbReference type="ARBA" id="ARBA00022723"/>
    </source>
</evidence>
<dbReference type="InterPro" id="IPR047187">
    <property type="entry name" value="SF1_C_Upf1"/>
</dbReference>
<keyword evidence="9" id="KW-0479">Metal-binding</keyword>
<keyword evidence="7" id="KW-0235">DNA replication</keyword>
<evidence type="ECO:0000256" key="22">
    <source>
        <dbReference type="ARBA" id="ARBA00047995"/>
    </source>
</evidence>
<dbReference type="InterPro" id="IPR041679">
    <property type="entry name" value="DNA2/NAM7-like_C"/>
</dbReference>
<dbReference type="GO" id="GO:0003677">
    <property type="term" value="F:DNA binding"/>
    <property type="evidence" value="ECO:0007669"/>
    <property type="project" value="UniProtKB-KW"/>
</dbReference>
<keyword evidence="11" id="KW-0255">Endonuclease</keyword>
<feature type="region of interest" description="Disordered" evidence="23">
    <location>
        <begin position="1145"/>
        <end position="1167"/>
    </location>
</feature>
<feature type="domain" description="DNA2/NAM7 helicase-like C-terminal" evidence="26">
    <location>
        <begin position="891"/>
        <end position="1103"/>
    </location>
</feature>
<keyword evidence="13" id="KW-0378">Hydrolase</keyword>
<feature type="region of interest" description="Disordered" evidence="23">
    <location>
        <begin position="85"/>
        <end position="109"/>
    </location>
</feature>
<keyword evidence="10" id="KW-0547">Nucleotide-binding</keyword>
<evidence type="ECO:0000256" key="11">
    <source>
        <dbReference type="ARBA" id="ARBA00022759"/>
    </source>
</evidence>
<proteinExistence type="inferred from homology"/>
<evidence type="ECO:0000256" key="20">
    <source>
        <dbReference type="ARBA" id="ARBA00023242"/>
    </source>
</evidence>
<comment type="caution">
    <text evidence="27">The sequence shown here is derived from an EMBL/GenBank/DDBJ whole genome shotgun (WGS) entry which is preliminary data.</text>
</comment>
<evidence type="ECO:0000256" key="18">
    <source>
        <dbReference type="ARBA" id="ARBA00023125"/>
    </source>
</evidence>
<evidence type="ECO:0000259" key="24">
    <source>
        <dbReference type="Pfam" id="PF08696"/>
    </source>
</evidence>
<dbReference type="InterPro" id="IPR041677">
    <property type="entry name" value="DNA2/NAM7_AAA_11"/>
</dbReference>
<dbReference type="Pfam" id="PF13086">
    <property type="entry name" value="AAA_11"/>
    <property type="match status" value="1"/>
</dbReference>